<dbReference type="Proteomes" id="UP000265703">
    <property type="component" value="Unassembled WGS sequence"/>
</dbReference>
<comment type="caution">
    <text evidence="1">The sequence shown here is derived from an EMBL/GenBank/DDBJ whole genome shotgun (WGS) entry which is preliminary data.</text>
</comment>
<proteinExistence type="predicted"/>
<name>A0A397SDN2_9GLOM</name>
<evidence type="ECO:0000313" key="1">
    <source>
        <dbReference type="EMBL" id="RIA80851.1"/>
    </source>
</evidence>
<reference evidence="1 2" key="1">
    <citation type="submission" date="2018-06" db="EMBL/GenBank/DDBJ databases">
        <title>Comparative genomics reveals the genomic features of Rhizophagus irregularis, R. cerebriforme, R. diaphanum and Gigaspora rosea, and their symbiotic lifestyle signature.</title>
        <authorList>
            <person name="Morin E."/>
            <person name="San Clemente H."/>
            <person name="Chen E.C.H."/>
            <person name="De La Providencia I."/>
            <person name="Hainaut M."/>
            <person name="Kuo A."/>
            <person name="Kohler A."/>
            <person name="Murat C."/>
            <person name="Tang N."/>
            <person name="Roy S."/>
            <person name="Loubradou J."/>
            <person name="Henrissat B."/>
            <person name="Grigoriev I.V."/>
            <person name="Corradi N."/>
            <person name="Roux C."/>
            <person name="Martin F.M."/>
        </authorList>
    </citation>
    <scope>NUCLEOTIDE SEQUENCE [LARGE SCALE GENOMIC DNA]</scope>
    <source>
        <strain evidence="1 2">DAOM 227022</strain>
    </source>
</reference>
<dbReference type="AlphaFoldDB" id="A0A397SDN2"/>
<gene>
    <name evidence="1" type="ORF">C1645_837948</name>
</gene>
<protein>
    <submittedName>
        <fullName evidence="1">Uncharacterized protein</fullName>
    </submittedName>
</protein>
<organism evidence="1 2">
    <name type="scientific">Glomus cerebriforme</name>
    <dbReference type="NCBI Taxonomy" id="658196"/>
    <lineage>
        <taxon>Eukaryota</taxon>
        <taxon>Fungi</taxon>
        <taxon>Fungi incertae sedis</taxon>
        <taxon>Mucoromycota</taxon>
        <taxon>Glomeromycotina</taxon>
        <taxon>Glomeromycetes</taxon>
        <taxon>Glomerales</taxon>
        <taxon>Glomeraceae</taxon>
        <taxon>Glomus</taxon>
    </lineage>
</organism>
<evidence type="ECO:0000313" key="2">
    <source>
        <dbReference type="Proteomes" id="UP000265703"/>
    </source>
</evidence>
<dbReference type="EMBL" id="QKYT01000885">
    <property type="protein sequence ID" value="RIA80851.1"/>
    <property type="molecule type" value="Genomic_DNA"/>
</dbReference>
<sequence>MYNNQEDFILDSEEEITNDQTDVLEVVSAEISIPTVSIPLTHISNSSGPVNMLVIPYDAHTLYINMTLKENPYLFLFNSNRHNDGYEFKNSGLCPRCEKEYREFNNENFNYYGITDEILCQLCKLDHDNEESIEGTYKTGSYFIKCEQYEIEI</sequence>
<dbReference type="OrthoDB" id="2376864at2759"/>
<keyword evidence="2" id="KW-1185">Reference proteome</keyword>
<accession>A0A397SDN2</accession>